<evidence type="ECO:0000313" key="10">
    <source>
        <dbReference type="Proteomes" id="UP000639643"/>
    </source>
</evidence>
<dbReference type="PANTHER" id="PTHR13286:SF23">
    <property type="entry name" value="HISTONE DEACETYLASE COMPLEX SUBUNIT SAP30 SIN3 BINDING DOMAIN-CONTAINING PROTEIN"/>
    <property type="match status" value="1"/>
</dbReference>
<evidence type="ECO:0000256" key="5">
    <source>
        <dbReference type="ARBA" id="ARBA00023163"/>
    </source>
</evidence>
<feature type="compositionally biased region" description="Basic and acidic residues" evidence="7">
    <location>
        <begin position="72"/>
        <end position="89"/>
    </location>
</feature>
<keyword evidence="4" id="KW-0805">Transcription regulation</keyword>
<dbReference type="InterPro" id="IPR038291">
    <property type="entry name" value="SAP30_C_sf"/>
</dbReference>
<keyword evidence="10" id="KW-1185">Reference proteome</keyword>
<gene>
    <name evidence="9" type="ORF">CMUS01_02143</name>
</gene>
<comment type="subcellular location">
    <subcellularLocation>
        <location evidence="1">Nucleus</location>
    </subcellularLocation>
</comment>
<dbReference type="Proteomes" id="UP000639643">
    <property type="component" value="Unassembled WGS sequence"/>
</dbReference>
<dbReference type="EMBL" id="WIGM01000042">
    <property type="protein sequence ID" value="KAF6843399.1"/>
    <property type="molecule type" value="Genomic_DNA"/>
</dbReference>
<dbReference type="InterPro" id="IPR025718">
    <property type="entry name" value="SAP30_Sin3-bd"/>
</dbReference>
<feature type="non-terminal residue" evidence="9">
    <location>
        <position position="1"/>
    </location>
</feature>
<evidence type="ECO:0000313" key="9">
    <source>
        <dbReference type="EMBL" id="KAF6843399.1"/>
    </source>
</evidence>
<keyword evidence="3" id="KW-0678">Repressor</keyword>
<feature type="domain" description="Histone deacetylase complex subunit SAP30 Sin3 binding" evidence="8">
    <location>
        <begin position="192"/>
        <end position="225"/>
    </location>
</feature>
<dbReference type="OrthoDB" id="510958at2759"/>
<evidence type="ECO:0000256" key="1">
    <source>
        <dbReference type="ARBA" id="ARBA00004123"/>
    </source>
</evidence>
<dbReference type="InterPro" id="IPR024145">
    <property type="entry name" value="His_deAcase_SAP30/SAP30L"/>
</dbReference>
<sequence length="245" mass="26984">EKIPSSWGPRPSSPLPHPVFRLNRCTRIRCNTWSRTSSIPATSTDTLKRRPRRISKPPKPPFAMAPAKSSKAAHDDAKADGTHTKEKHSSGPGNHNSNGKLRRVASSTGSNLREVTNASAAADVAPPAKADGQNPGIQWNTFDRETLHAYRREHHLNTPTSFSCSYRQLVLSRPGGIGLHSPTMARKKGSRRQSKEQLAMAVRKHFNGLGVQENDVIVDFIHKVRSQAITKADRNRTSNSNSHDA</sequence>
<evidence type="ECO:0000256" key="3">
    <source>
        <dbReference type="ARBA" id="ARBA00022491"/>
    </source>
</evidence>
<evidence type="ECO:0000259" key="8">
    <source>
        <dbReference type="Pfam" id="PF13867"/>
    </source>
</evidence>
<accession>A0A8H6NVW2</accession>
<proteinExistence type="inferred from homology"/>
<evidence type="ECO:0000256" key="6">
    <source>
        <dbReference type="ARBA" id="ARBA00023242"/>
    </source>
</evidence>
<evidence type="ECO:0000256" key="2">
    <source>
        <dbReference type="ARBA" id="ARBA00006283"/>
    </source>
</evidence>
<dbReference type="AlphaFoldDB" id="A0A8H6NVW2"/>
<feature type="compositionally biased region" description="Low complexity" evidence="7">
    <location>
        <begin position="118"/>
        <end position="131"/>
    </location>
</feature>
<evidence type="ECO:0000256" key="4">
    <source>
        <dbReference type="ARBA" id="ARBA00023015"/>
    </source>
</evidence>
<protein>
    <recommendedName>
        <fullName evidence="8">Histone deacetylase complex subunit SAP30 Sin3 binding domain-containing protein</fullName>
    </recommendedName>
</protein>
<feature type="compositionally biased region" description="Polar residues" evidence="7">
    <location>
        <begin position="91"/>
        <end position="117"/>
    </location>
</feature>
<keyword evidence="5" id="KW-0804">Transcription</keyword>
<organism evidence="9 10">
    <name type="scientific">Colletotrichum musicola</name>
    <dbReference type="NCBI Taxonomy" id="2175873"/>
    <lineage>
        <taxon>Eukaryota</taxon>
        <taxon>Fungi</taxon>
        <taxon>Dikarya</taxon>
        <taxon>Ascomycota</taxon>
        <taxon>Pezizomycotina</taxon>
        <taxon>Sordariomycetes</taxon>
        <taxon>Hypocreomycetidae</taxon>
        <taxon>Glomerellales</taxon>
        <taxon>Glomerellaceae</taxon>
        <taxon>Colletotrichum</taxon>
        <taxon>Colletotrichum orchidearum species complex</taxon>
    </lineage>
</organism>
<dbReference type="PANTHER" id="PTHR13286">
    <property type="entry name" value="SAP30"/>
    <property type="match status" value="1"/>
</dbReference>
<dbReference type="Pfam" id="PF13867">
    <property type="entry name" value="SAP30_Sin3_bdg"/>
    <property type="match status" value="1"/>
</dbReference>
<reference evidence="9" key="1">
    <citation type="journal article" date="2020" name="Phytopathology">
        <title>Genome Sequence Resources of Colletotrichum truncatum, C. plurivorum, C. musicola, and C. sojae: Four Species Pathogenic to Soybean (Glycine max).</title>
        <authorList>
            <person name="Rogerio F."/>
            <person name="Boufleur T.R."/>
            <person name="Ciampi-Guillardi M."/>
            <person name="Sukno S.A."/>
            <person name="Thon M.R."/>
            <person name="Massola Junior N.S."/>
            <person name="Baroncelli R."/>
        </authorList>
    </citation>
    <scope>NUCLEOTIDE SEQUENCE</scope>
    <source>
        <strain evidence="9">LFN0074</strain>
    </source>
</reference>
<comment type="similarity">
    <text evidence="2">Belongs to the SAP30 family.</text>
</comment>
<comment type="caution">
    <text evidence="9">The sequence shown here is derived from an EMBL/GenBank/DDBJ whole genome shotgun (WGS) entry which is preliminary data.</text>
</comment>
<feature type="compositionally biased region" description="Polar residues" evidence="7">
    <location>
        <begin position="31"/>
        <end position="45"/>
    </location>
</feature>
<feature type="region of interest" description="Disordered" evidence="7">
    <location>
        <begin position="31"/>
        <end position="138"/>
    </location>
</feature>
<keyword evidence="6" id="KW-0539">Nucleus</keyword>
<dbReference type="Gene3D" id="6.10.160.20">
    <property type="match status" value="1"/>
</dbReference>
<evidence type="ECO:0000256" key="7">
    <source>
        <dbReference type="SAM" id="MobiDB-lite"/>
    </source>
</evidence>
<dbReference type="GO" id="GO:0005634">
    <property type="term" value="C:nucleus"/>
    <property type="evidence" value="ECO:0007669"/>
    <property type="project" value="UniProtKB-SubCell"/>
</dbReference>
<name>A0A8H6NVW2_9PEZI</name>